<protein>
    <submittedName>
        <fullName evidence="2">Pimeloyl-ACP methyl ester carboxylesterase</fullName>
    </submittedName>
</protein>
<dbReference type="Pfam" id="PF12697">
    <property type="entry name" value="Abhydrolase_6"/>
    <property type="match status" value="1"/>
</dbReference>
<dbReference type="SUPFAM" id="SSF53474">
    <property type="entry name" value="alpha/beta-Hydrolases"/>
    <property type="match status" value="1"/>
</dbReference>
<organism evidence="2 3">
    <name type="scientific">Hyphomicrobium facile</name>
    <dbReference type="NCBI Taxonomy" id="51670"/>
    <lineage>
        <taxon>Bacteria</taxon>
        <taxon>Pseudomonadati</taxon>
        <taxon>Pseudomonadota</taxon>
        <taxon>Alphaproteobacteria</taxon>
        <taxon>Hyphomicrobiales</taxon>
        <taxon>Hyphomicrobiaceae</taxon>
        <taxon>Hyphomicrobium</taxon>
    </lineage>
</organism>
<evidence type="ECO:0000259" key="1">
    <source>
        <dbReference type="Pfam" id="PF12697"/>
    </source>
</evidence>
<evidence type="ECO:0000313" key="3">
    <source>
        <dbReference type="Proteomes" id="UP000199423"/>
    </source>
</evidence>
<dbReference type="RefSeq" id="WP_244531129.1">
    <property type="nucleotide sequence ID" value="NZ_FPCH01000001.1"/>
</dbReference>
<gene>
    <name evidence="2" type="ORF">SAMN04488557_0763</name>
</gene>
<dbReference type="AlphaFoldDB" id="A0A1I7MYF5"/>
<dbReference type="InterPro" id="IPR000073">
    <property type="entry name" value="AB_hydrolase_1"/>
</dbReference>
<dbReference type="InterPro" id="IPR029058">
    <property type="entry name" value="AB_hydrolase_fold"/>
</dbReference>
<sequence>MVNDAPEIVLLPGLDGTGDLFDRVAPHLAREFKVNVVRYPQDPTLGYAGYVELVRHEIGSRPVYVLGESFSGPVAVLVASQLRDQVRGIVLAATFIKNPWPQWLMRRAARVDPRSTPRNIRDAMLMGPFSDKELRDKVEDIVRALSRPVRAARLRAAAEVDVRRDFMRLECPVLALHGRSDWLVRKAPMQKAIGEKGRARMIVFPAAHMLLQTRPAETATEIIEFTRSSAEENYEA</sequence>
<name>A0A1I7MYF5_9HYPH</name>
<dbReference type="Gene3D" id="3.40.50.1820">
    <property type="entry name" value="alpha/beta hydrolase"/>
    <property type="match status" value="1"/>
</dbReference>
<evidence type="ECO:0000313" key="2">
    <source>
        <dbReference type="EMBL" id="SFV27450.1"/>
    </source>
</evidence>
<reference evidence="3" key="1">
    <citation type="submission" date="2016-10" db="EMBL/GenBank/DDBJ databases">
        <authorList>
            <person name="Varghese N."/>
            <person name="Submissions S."/>
        </authorList>
    </citation>
    <scope>NUCLEOTIDE SEQUENCE [LARGE SCALE GENOMIC DNA]</scope>
    <source>
        <strain evidence="3">DSM 1565</strain>
    </source>
</reference>
<dbReference type="EMBL" id="FPCH01000001">
    <property type="protein sequence ID" value="SFV27450.1"/>
    <property type="molecule type" value="Genomic_DNA"/>
</dbReference>
<feature type="domain" description="AB hydrolase-1" evidence="1">
    <location>
        <begin position="8"/>
        <end position="219"/>
    </location>
</feature>
<proteinExistence type="predicted"/>
<keyword evidence="3" id="KW-1185">Reference proteome</keyword>
<accession>A0A1I7MYF5</accession>
<dbReference type="STRING" id="51670.SAMN04488557_0763"/>
<dbReference type="Proteomes" id="UP000199423">
    <property type="component" value="Unassembled WGS sequence"/>
</dbReference>